<dbReference type="GO" id="GO:0005615">
    <property type="term" value="C:extracellular space"/>
    <property type="evidence" value="ECO:0007669"/>
    <property type="project" value="UniProtKB-KW"/>
</dbReference>
<sequence length="184" mass="21102">MLSRTFSVLLLVALVASGWSLSCRWMEEKFRQHSEDLLELLHTMVNNSTNSTEAEDDNTVIFPNKLYNQKSNASDEDKVAFMVQILQETAALFEEDHSSASWEESTVENFLNLLNKQADELSSCMGSQKKKNTKLHMYFKRLSVQVLKKMGHSAEAWELIRTEMELHLLRVQQLASSLSRLSTN</sequence>
<dbReference type="InterPro" id="IPR000471">
    <property type="entry name" value="Interferon_alpha/beta/delta"/>
</dbReference>
<dbReference type="PANTHER" id="PTHR11691:SF73">
    <property type="entry name" value="INTERFERON BETA"/>
    <property type="match status" value="1"/>
</dbReference>
<name>A0A3Q1CZG8_AMPOC</name>
<feature type="signal peptide" evidence="9">
    <location>
        <begin position="1"/>
        <end position="20"/>
    </location>
</feature>
<dbReference type="Gene3D" id="1.20.1250.10">
    <property type="match status" value="1"/>
</dbReference>
<comment type="similarity">
    <text evidence="2 8">Belongs to the alpha/beta interferon family.</text>
</comment>
<dbReference type="InterPro" id="IPR009079">
    <property type="entry name" value="4_helix_cytokine-like_core"/>
</dbReference>
<dbReference type="GO" id="GO:0005125">
    <property type="term" value="F:cytokine activity"/>
    <property type="evidence" value="ECO:0007669"/>
    <property type="project" value="UniProtKB-KW"/>
</dbReference>
<dbReference type="GO" id="GO:0005126">
    <property type="term" value="F:cytokine receptor binding"/>
    <property type="evidence" value="ECO:0007669"/>
    <property type="project" value="InterPro"/>
</dbReference>
<evidence type="ECO:0000313" key="10">
    <source>
        <dbReference type="Ensembl" id="ENSAOCP00000031328.2"/>
    </source>
</evidence>
<dbReference type="GO" id="GO:0006955">
    <property type="term" value="P:immune response"/>
    <property type="evidence" value="ECO:0007669"/>
    <property type="project" value="UniProtKB-ARBA"/>
</dbReference>
<evidence type="ECO:0000256" key="3">
    <source>
        <dbReference type="ARBA" id="ARBA00022514"/>
    </source>
</evidence>
<dbReference type="GeneTree" id="ENSGT00510000050089"/>
<comment type="subcellular location">
    <subcellularLocation>
        <location evidence="1">Secreted</location>
    </subcellularLocation>
</comment>
<dbReference type="PANTHER" id="PTHR11691">
    <property type="entry name" value="TYPE I INTERFERON"/>
    <property type="match status" value="1"/>
</dbReference>
<dbReference type="GO" id="GO:0051607">
    <property type="term" value="P:defense response to virus"/>
    <property type="evidence" value="ECO:0007669"/>
    <property type="project" value="UniProtKB-KW"/>
</dbReference>
<dbReference type="SMART" id="SM00076">
    <property type="entry name" value="IFabd"/>
    <property type="match status" value="1"/>
</dbReference>
<feature type="chain" id="PRO_5043658009" evidence="9">
    <location>
        <begin position="21"/>
        <end position="184"/>
    </location>
</feature>
<keyword evidence="7" id="KW-1015">Disulfide bond</keyword>
<accession>A0A3Q1CZG8</accession>
<evidence type="ECO:0000313" key="11">
    <source>
        <dbReference type="Proteomes" id="UP001501940"/>
    </source>
</evidence>
<reference evidence="10" key="3">
    <citation type="submission" date="2025-09" db="UniProtKB">
        <authorList>
            <consortium name="Ensembl"/>
        </authorList>
    </citation>
    <scope>IDENTIFICATION</scope>
</reference>
<keyword evidence="6 8" id="KW-0051">Antiviral defense</keyword>
<evidence type="ECO:0000256" key="2">
    <source>
        <dbReference type="ARBA" id="ARBA00011033"/>
    </source>
</evidence>
<dbReference type="Proteomes" id="UP001501940">
    <property type="component" value="Chromosome 18"/>
</dbReference>
<keyword evidence="4" id="KW-0964">Secreted</keyword>
<evidence type="ECO:0000256" key="8">
    <source>
        <dbReference type="RuleBase" id="RU000436"/>
    </source>
</evidence>
<proteinExistence type="inferred from homology"/>
<evidence type="ECO:0000256" key="6">
    <source>
        <dbReference type="ARBA" id="ARBA00023118"/>
    </source>
</evidence>
<dbReference type="Ensembl" id="ENSAOCT00000027193.2">
    <property type="protein sequence ID" value="ENSAOCP00000031328.2"/>
    <property type="gene ID" value="ENSAOCG00000002281.2"/>
</dbReference>
<evidence type="ECO:0000256" key="1">
    <source>
        <dbReference type="ARBA" id="ARBA00004613"/>
    </source>
</evidence>
<keyword evidence="11" id="KW-1185">Reference proteome</keyword>
<evidence type="ECO:0000256" key="9">
    <source>
        <dbReference type="SAM" id="SignalP"/>
    </source>
</evidence>
<reference evidence="10 11" key="1">
    <citation type="submission" date="2022-01" db="EMBL/GenBank/DDBJ databases">
        <title>A chromosome-scale genome assembly of the false clownfish, Amphiprion ocellaris.</title>
        <authorList>
            <person name="Ryu T."/>
        </authorList>
    </citation>
    <scope>NUCLEOTIDE SEQUENCE [LARGE SCALE GENOMIC DNA]</scope>
</reference>
<evidence type="ECO:0000256" key="7">
    <source>
        <dbReference type="ARBA" id="ARBA00023157"/>
    </source>
</evidence>
<dbReference type="OMA" id="WEMIRTE"/>
<dbReference type="STRING" id="80972.ENSAOCP00000031328"/>
<dbReference type="Pfam" id="PF00143">
    <property type="entry name" value="Interferon"/>
    <property type="match status" value="1"/>
</dbReference>
<evidence type="ECO:0000256" key="5">
    <source>
        <dbReference type="ARBA" id="ARBA00022729"/>
    </source>
</evidence>
<protein>
    <submittedName>
        <fullName evidence="10">Uncharacterized protein</fullName>
    </submittedName>
</protein>
<organism evidence="10 11">
    <name type="scientific">Amphiprion ocellaris</name>
    <name type="common">Clown anemonefish</name>
    <dbReference type="NCBI Taxonomy" id="80972"/>
    <lineage>
        <taxon>Eukaryota</taxon>
        <taxon>Metazoa</taxon>
        <taxon>Chordata</taxon>
        <taxon>Craniata</taxon>
        <taxon>Vertebrata</taxon>
        <taxon>Euteleostomi</taxon>
        <taxon>Actinopterygii</taxon>
        <taxon>Neopterygii</taxon>
        <taxon>Teleostei</taxon>
        <taxon>Neoteleostei</taxon>
        <taxon>Acanthomorphata</taxon>
        <taxon>Ovalentaria</taxon>
        <taxon>Pomacentridae</taxon>
        <taxon>Amphiprion</taxon>
    </lineage>
</organism>
<keyword evidence="5 9" id="KW-0732">Signal</keyword>
<dbReference type="PRINTS" id="PR00266">
    <property type="entry name" value="INTERFERONAB"/>
</dbReference>
<dbReference type="SUPFAM" id="SSF47266">
    <property type="entry name" value="4-helical cytokines"/>
    <property type="match status" value="1"/>
</dbReference>
<reference evidence="10" key="2">
    <citation type="submission" date="2025-08" db="UniProtKB">
        <authorList>
            <consortium name="Ensembl"/>
        </authorList>
    </citation>
    <scope>IDENTIFICATION</scope>
</reference>
<evidence type="ECO:0000256" key="4">
    <source>
        <dbReference type="ARBA" id="ARBA00022525"/>
    </source>
</evidence>
<dbReference type="AlphaFoldDB" id="A0A3Q1CZG8"/>
<dbReference type="GO" id="GO:0043330">
    <property type="term" value="P:response to exogenous dsRNA"/>
    <property type="evidence" value="ECO:0007669"/>
    <property type="project" value="TreeGrafter"/>
</dbReference>
<keyword evidence="3 8" id="KW-0202">Cytokine</keyword>